<evidence type="ECO:0000313" key="1">
    <source>
        <dbReference type="EMBL" id="NFV81246.1"/>
    </source>
</evidence>
<dbReference type="Proteomes" id="UP000480684">
    <property type="component" value="Unassembled WGS sequence"/>
</dbReference>
<gene>
    <name evidence="1" type="ORF">G4223_14100</name>
</gene>
<dbReference type="AlphaFoldDB" id="A0A7C9UVU2"/>
<accession>A0A7C9UVU2</accession>
<dbReference type="RefSeq" id="WP_163681006.1">
    <property type="nucleotide sequence ID" value="NZ_JAAIYP010000039.1"/>
</dbReference>
<organism evidence="1 2">
    <name type="scientific">Magnetospirillum aberrantis SpK</name>
    <dbReference type="NCBI Taxonomy" id="908842"/>
    <lineage>
        <taxon>Bacteria</taxon>
        <taxon>Pseudomonadati</taxon>
        <taxon>Pseudomonadota</taxon>
        <taxon>Alphaproteobacteria</taxon>
        <taxon>Rhodospirillales</taxon>
        <taxon>Rhodospirillaceae</taxon>
        <taxon>Magnetospirillum</taxon>
    </lineage>
</organism>
<proteinExistence type="predicted"/>
<reference evidence="1 2" key="1">
    <citation type="submission" date="2020-02" db="EMBL/GenBank/DDBJ databases">
        <authorList>
            <person name="Dziuba M."/>
            <person name="Kuznetsov B."/>
            <person name="Mardanov A."/>
            <person name="Ravin N."/>
            <person name="Grouzdev D."/>
        </authorList>
    </citation>
    <scope>NUCLEOTIDE SEQUENCE [LARGE SCALE GENOMIC DNA]</scope>
    <source>
        <strain evidence="1 2">SpK</strain>
    </source>
</reference>
<keyword evidence="2" id="KW-1185">Reference proteome</keyword>
<evidence type="ECO:0000313" key="2">
    <source>
        <dbReference type="Proteomes" id="UP000480684"/>
    </source>
</evidence>
<sequence>MEWTISSTDRNWLELADILRREWQGSAIDRQRALDLAARLGPNCPDMRHTLTHLCGRLGSPTH</sequence>
<name>A0A7C9UVU2_9PROT</name>
<dbReference type="EMBL" id="JAAIYP010000039">
    <property type="protein sequence ID" value="NFV81246.1"/>
    <property type="molecule type" value="Genomic_DNA"/>
</dbReference>
<protein>
    <submittedName>
        <fullName evidence="1">Uncharacterized protein</fullName>
    </submittedName>
</protein>
<comment type="caution">
    <text evidence="1">The sequence shown here is derived from an EMBL/GenBank/DDBJ whole genome shotgun (WGS) entry which is preliminary data.</text>
</comment>